<protein>
    <submittedName>
        <fullName evidence="1">Uncharacterized protein</fullName>
    </submittedName>
</protein>
<dbReference type="RefSeq" id="WP_004766934.1">
    <property type="nucleotide sequence ID" value="NZ_AHMY02000067.1"/>
</dbReference>
<proteinExistence type="predicted"/>
<accession>A0A0E2B9P2</accession>
<evidence type="ECO:0000313" key="2">
    <source>
        <dbReference type="Proteomes" id="UP000006253"/>
    </source>
</evidence>
<comment type="caution">
    <text evidence="1">The sequence shown here is derived from an EMBL/GenBank/DDBJ whole genome shotgun (WGS) entry which is preliminary data.</text>
</comment>
<dbReference type="Proteomes" id="UP000006253">
    <property type="component" value="Unassembled WGS sequence"/>
</dbReference>
<name>A0A0E2B9P2_9LEPT</name>
<dbReference type="EMBL" id="AHMY02000067">
    <property type="protein sequence ID" value="EKO13831.1"/>
    <property type="molecule type" value="Genomic_DNA"/>
</dbReference>
<gene>
    <name evidence="1" type="ORF">LEP1GSC081_3015</name>
</gene>
<evidence type="ECO:0000313" key="1">
    <source>
        <dbReference type="EMBL" id="EKO13831.1"/>
    </source>
</evidence>
<organism evidence="1 2">
    <name type="scientific">Leptospira kirschneri str. H1</name>
    <dbReference type="NCBI Taxonomy" id="1049966"/>
    <lineage>
        <taxon>Bacteria</taxon>
        <taxon>Pseudomonadati</taxon>
        <taxon>Spirochaetota</taxon>
        <taxon>Spirochaetia</taxon>
        <taxon>Leptospirales</taxon>
        <taxon>Leptospiraceae</taxon>
        <taxon>Leptospira</taxon>
    </lineage>
</organism>
<sequence>MEIYINERLIDSSLENEKKLGEVFGEVNKWVESKGKYLLSCTVDGVEFQTSIMNDQEIESVAKMEFFVGEEMDFLVSTLTELDLYVDKVGSTLFGRDSLTEKESGELSDGIKWIGSVLDSASNLLHLKLDQIKPMGTGNTVSQILNEISSNCGSLDNTETIENFLENLRDLKLFIMDLIARTQVLDLDLPTLKEILNTFIENIGGLKEAFVKVNESYQSGKDEVAIELLTQSISQINVLLTSFITLKLKKPDLDFSEIEIDGIGFEEKTGELNEILASIAVALEEKDIIRAGDSIEYELPGTLDEILPFLKLIREKIS</sequence>
<dbReference type="AlphaFoldDB" id="A0A0E2B9P2"/>
<reference evidence="1 2" key="1">
    <citation type="submission" date="2012-10" db="EMBL/GenBank/DDBJ databases">
        <authorList>
            <person name="Harkins D.M."/>
            <person name="Durkin A.S."/>
            <person name="Brinkac L.M."/>
            <person name="Selengut J.D."/>
            <person name="Sanka R."/>
            <person name="DePew J."/>
            <person name="Purushe J."/>
            <person name="Peacock S.J."/>
            <person name="Thaipadungpanit J."/>
            <person name="Wuthiekanun V.W."/>
            <person name="Day N.P."/>
            <person name="Vinetz J.M."/>
            <person name="Sutton G.G."/>
            <person name="Nelson W.C."/>
            <person name="Fouts D.E."/>
        </authorList>
    </citation>
    <scope>NUCLEOTIDE SEQUENCE [LARGE SCALE GENOMIC DNA]</scope>
    <source>
        <strain evidence="1 2">H1</strain>
    </source>
</reference>